<evidence type="ECO:0000313" key="1">
    <source>
        <dbReference type="EMBL" id="KFI20814.1"/>
    </source>
</evidence>
<dbReference type="SUPFAM" id="SSF48452">
    <property type="entry name" value="TPR-like"/>
    <property type="match status" value="3"/>
</dbReference>
<comment type="caution">
    <text evidence="1">The sequence shown here is derived from an EMBL/GenBank/DDBJ whole genome shotgun (WGS) entry which is preliminary data.</text>
</comment>
<dbReference type="Gene3D" id="1.25.40.10">
    <property type="entry name" value="Tetratricopeptide repeat domain"/>
    <property type="match status" value="3"/>
</dbReference>
<dbReference type="Proteomes" id="UP000028839">
    <property type="component" value="Unassembled WGS sequence"/>
</dbReference>
<gene>
    <name evidence="1" type="ORF">IB75_01070</name>
</gene>
<protein>
    <submittedName>
        <fullName evidence="1">Uncharacterized protein</fullName>
    </submittedName>
</protein>
<dbReference type="OrthoDB" id="5751163at2"/>
<sequence length="492" mass="55665">MGAQNQSELGAELKTWVHRLCQKNFGGAGELLREAAEGKAKQLAKVRKELEQLTEETVNSFRLAGDAHSNNYAFDEALIAYEQALACVLREITPHLWAVIMVQVGRACHELGVRAEGAALHYHLSAAVEAYRRALKVQTRRYLPQDWARTQAYLGTTLREQGVRMGEEAGGRLLEQSVEAYRRALKVQTRWHLPQDWARTQAHLGTTLREQGVRMGGEAGGRLLEQSVEAYRQALEVQTRRDFPQDWAWTQSHLGIALREQGMQAGGEAGRQLLGKAIAAYQGALEIHTPETLPWHWNQTQHHLIQTWLALEDWPAAATGFVRLLEIYPDDAEAYYGASMLYHEKLFAFEEAFSLSRRWFASRPEDLEARGQLAEQCFTTGRFAEAIEHFAELLANPEINPQIKIPLQAFEIAALLGLNQKVAVPEKFEQLCMAIAHQSGNFVLEWAFAGSKYFIARNERLMPYREWLLALFIALEAPGRDAILNRLGEDIR</sequence>
<organism evidence="1 2">
    <name type="scientific">Nitrosococcus oceani C-27</name>
    <dbReference type="NCBI Taxonomy" id="314279"/>
    <lineage>
        <taxon>Bacteria</taxon>
        <taxon>Pseudomonadati</taxon>
        <taxon>Pseudomonadota</taxon>
        <taxon>Gammaproteobacteria</taxon>
        <taxon>Chromatiales</taxon>
        <taxon>Chromatiaceae</taxon>
        <taxon>Nitrosococcus</taxon>
    </lineage>
</organism>
<dbReference type="InterPro" id="IPR011990">
    <property type="entry name" value="TPR-like_helical_dom_sf"/>
</dbReference>
<dbReference type="HOGENOM" id="CLU_553025_0_0_6"/>
<dbReference type="EMBL" id="JPGN01000008">
    <property type="protein sequence ID" value="KFI20814.1"/>
    <property type="molecule type" value="Genomic_DNA"/>
</dbReference>
<dbReference type="AlphaFoldDB" id="A0A0E2Z5Y1"/>
<evidence type="ECO:0000313" key="2">
    <source>
        <dbReference type="Proteomes" id="UP000028839"/>
    </source>
</evidence>
<reference evidence="1 2" key="1">
    <citation type="submission" date="2014-07" db="EMBL/GenBank/DDBJ databases">
        <title>Comparative analysis of Nitrosococcus oceani genome inventories of strains from Pacific and Atlantic gyres.</title>
        <authorList>
            <person name="Lim C.K."/>
            <person name="Wang L."/>
            <person name="Sayavedra-Soto L.A."/>
            <person name="Klotz M.G."/>
        </authorList>
    </citation>
    <scope>NUCLEOTIDE SEQUENCE [LARGE SCALE GENOMIC DNA]</scope>
    <source>
        <strain evidence="1 2">C-27</strain>
    </source>
</reference>
<name>A0A0E2Z5Y1_9GAMM</name>
<proteinExistence type="predicted"/>
<accession>A0A0E2Z5Y1</accession>